<reference evidence="4" key="1">
    <citation type="submission" date="2016-02" db="EMBL/GenBank/DDBJ databases">
        <authorList>
            <person name="Shin S.-K."/>
            <person name="Yi H."/>
            <person name="Kim E."/>
        </authorList>
    </citation>
    <scope>NUCLEOTIDE SEQUENCE [LARGE SCALE GENOMIC DNA]</scope>
    <source>
        <strain evidence="4">LPB0003</strain>
    </source>
</reference>
<evidence type="ECO:0000256" key="1">
    <source>
        <dbReference type="ARBA" id="ARBA00022729"/>
    </source>
</evidence>
<dbReference type="Pfam" id="PF18962">
    <property type="entry name" value="Por_Secre_tail"/>
    <property type="match status" value="1"/>
</dbReference>
<evidence type="ECO:0000313" key="4">
    <source>
        <dbReference type="Proteomes" id="UP000092584"/>
    </source>
</evidence>
<feature type="domain" description="Secretion system C-terminal sorting" evidence="2">
    <location>
        <begin position="83"/>
        <end position="149"/>
    </location>
</feature>
<keyword evidence="4" id="KW-1185">Reference proteome</keyword>
<proteinExistence type="predicted"/>
<dbReference type="RefSeq" id="WP_065318516.1">
    <property type="nucleotide sequence ID" value="NZ_CP017477.1"/>
</dbReference>
<dbReference type="InterPro" id="IPR026444">
    <property type="entry name" value="Secre_tail"/>
</dbReference>
<keyword evidence="1" id="KW-0732">Signal</keyword>
<evidence type="ECO:0000313" key="3">
    <source>
        <dbReference type="EMBL" id="OBY65039.1"/>
    </source>
</evidence>
<accession>A0A1B8TZU8</accession>
<dbReference type="NCBIfam" id="TIGR04183">
    <property type="entry name" value="Por_Secre_tail"/>
    <property type="match status" value="1"/>
</dbReference>
<dbReference type="EMBL" id="LSFM01000020">
    <property type="protein sequence ID" value="OBY65039.1"/>
    <property type="molecule type" value="Genomic_DNA"/>
</dbReference>
<organism evidence="3 4">
    <name type="scientific">Polaribacter vadi</name>
    <dbReference type="NCBI Taxonomy" id="1774273"/>
    <lineage>
        <taxon>Bacteria</taxon>
        <taxon>Pseudomonadati</taxon>
        <taxon>Bacteroidota</taxon>
        <taxon>Flavobacteriia</taxon>
        <taxon>Flavobacteriales</taxon>
        <taxon>Flavobacteriaceae</taxon>
    </lineage>
</organism>
<evidence type="ECO:0000259" key="2">
    <source>
        <dbReference type="Pfam" id="PF18962"/>
    </source>
</evidence>
<sequence length="156" mass="17401">MKLYLLPIFLFFFTNLLFSQENIATSGGNATGSGSSSYTIGQLFTATNVSNSGSVLQGIQQSIELFTLANPNVKSFALEAITFPNPTKDNIILSISNTEIEKLVFSIFDIHGRLLKKENIHTKLTTINIKNFPTGIYLLKVHHHKKQLKVFKIIKN</sequence>
<gene>
    <name evidence="3" type="ORF">LPB3_05015</name>
</gene>
<name>A0A1B8TZU8_9FLAO</name>
<dbReference type="Proteomes" id="UP000092584">
    <property type="component" value="Unassembled WGS sequence"/>
</dbReference>
<dbReference type="AlphaFoldDB" id="A0A1B8TZU8"/>
<dbReference type="STRING" id="1774273.LPB03_08655"/>
<dbReference type="KEGG" id="pob:LPB03_08655"/>
<dbReference type="OrthoDB" id="1352409at2"/>
<protein>
    <recommendedName>
        <fullName evidence="2">Secretion system C-terminal sorting domain-containing protein</fullName>
    </recommendedName>
</protein>
<comment type="caution">
    <text evidence="3">The sequence shown here is derived from an EMBL/GenBank/DDBJ whole genome shotgun (WGS) entry which is preliminary data.</text>
</comment>